<feature type="compositionally biased region" description="Low complexity" evidence="1">
    <location>
        <begin position="374"/>
        <end position="387"/>
    </location>
</feature>
<dbReference type="InterPro" id="IPR038175">
    <property type="entry name" value="CBM21_dom_sf"/>
</dbReference>
<evidence type="ECO:0000313" key="4">
    <source>
        <dbReference type="Proteomes" id="UP000646827"/>
    </source>
</evidence>
<feature type="domain" description="CBM21" evidence="2">
    <location>
        <begin position="187"/>
        <end position="298"/>
    </location>
</feature>
<evidence type="ECO:0000256" key="1">
    <source>
        <dbReference type="SAM" id="MobiDB-lite"/>
    </source>
</evidence>
<dbReference type="Gene3D" id="2.60.40.2440">
    <property type="entry name" value="Carbohydrate binding type-21 domain"/>
    <property type="match status" value="1"/>
</dbReference>
<evidence type="ECO:0000259" key="2">
    <source>
        <dbReference type="PROSITE" id="PS51159"/>
    </source>
</evidence>
<sequence>MITTSSPSYHNVFCPTAGTYSSYYFDALRANSRRSNKKVSLVKNTLSRAQLQQQERQQQHQQQQKSLMENNQHLLSLSKKMNSKKKSVRFSDKSDQVRLFYQWETPQQADQLNDNVPHFHHEQQQKHQVTPKKTMVSTTAKVTTLITDDNRNKNQQQQSYQLVLINNKKEQGSVTVLKKEHQLLSTQVPLKLNSVHIVHNVQRKNSSLAPTIVGTCHVANFAFEKHVMVRYTFDNWSKSTDINAIYCESMAGSTIDRFTFEFQWENDYFDSSLQFALRYSVNDTEFWDNNNGNNYCARLITQQQDKNKDGSENFDCQQEHKGELNDNSKMLTSTNTPWISSSTLHQKKSNLFNATSINPWTTSSFWTLHFPSTNSSNSNNSIPSSSSMLLQQF</sequence>
<dbReference type="EMBL" id="JAEPRB010000095">
    <property type="protein sequence ID" value="KAG2221960.1"/>
    <property type="molecule type" value="Genomic_DNA"/>
</dbReference>
<dbReference type="AlphaFoldDB" id="A0A8H7VIN3"/>
<name>A0A8H7VIN3_9FUNG</name>
<reference evidence="3 4" key="1">
    <citation type="submission" date="2020-12" db="EMBL/GenBank/DDBJ databases">
        <title>Metabolic potential, ecology and presence of endohyphal bacteria is reflected in genomic diversity of Mucoromycotina.</title>
        <authorList>
            <person name="Muszewska A."/>
            <person name="Okrasinska A."/>
            <person name="Steczkiewicz K."/>
            <person name="Drgas O."/>
            <person name="Orlowska M."/>
            <person name="Perlinska-Lenart U."/>
            <person name="Aleksandrzak-Piekarczyk T."/>
            <person name="Szatraj K."/>
            <person name="Zielenkiewicz U."/>
            <person name="Pilsyk S."/>
            <person name="Malc E."/>
            <person name="Mieczkowski P."/>
            <person name="Kruszewska J.S."/>
            <person name="Biernat P."/>
            <person name="Pawlowska J."/>
        </authorList>
    </citation>
    <scope>NUCLEOTIDE SEQUENCE [LARGE SCALE GENOMIC DNA]</scope>
    <source>
        <strain evidence="3 4">CBS 142.35</strain>
    </source>
</reference>
<dbReference type="Pfam" id="PF03370">
    <property type="entry name" value="CBM_21"/>
    <property type="match status" value="1"/>
</dbReference>
<dbReference type="PANTHER" id="PTHR12307">
    <property type="entry name" value="PROTEIN PHOSPHATASE 1 REGULATORY SUBUNIT"/>
    <property type="match status" value="1"/>
</dbReference>
<dbReference type="GO" id="GO:0000164">
    <property type="term" value="C:protein phosphatase type 1 complex"/>
    <property type="evidence" value="ECO:0007669"/>
    <property type="project" value="TreeGrafter"/>
</dbReference>
<dbReference type="PROSITE" id="PS51159">
    <property type="entry name" value="CBM21"/>
    <property type="match status" value="1"/>
</dbReference>
<dbReference type="GO" id="GO:2001069">
    <property type="term" value="F:glycogen binding"/>
    <property type="evidence" value="ECO:0007669"/>
    <property type="project" value="TreeGrafter"/>
</dbReference>
<dbReference type="OrthoDB" id="1881at2759"/>
<dbReference type="InterPro" id="IPR005036">
    <property type="entry name" value="CBM21_dom"/>
</dbReference>
<feature type="region of interest" description="Disordered" evidence="1">
    <location>
        <begin position="374"/>
        <end position="393"/>
    </location>
</feature>
<keyword evidence="4" id="KW-1185">Reference proteome</keyword>
<accession>A0A8H7VIN3</accession>
<organism evidence="3 4">
    <name type="scientific">Circinella minor</name>
    <dbReference type="NCBI Taxonomy" id="1195481"/>
    <lineage>
        <taxon>Eukaryota</taxon>
        <taxon>Fungi</taxon>
        <taxon>Fungi incertae sedis</taxon>
        <taxon>Mucoromycota</taxon>
        <taxon>Mucoromycotina</taxon>
        <taxon>Mucoromycetes</taxon>
        <taxon>Mucorales</taxon>
        <taxon>Lichtheimiaceae</taxon>
        <taxon>Circinella</taxon>
    </lineage>
</organism>
<dbReference type="InterPro" id="IPR050782">
    <property type="entry name" value="PP1_regulatory_subunit_3"/>
</dbReference>
<protein>
    <recommendedName>
        <fullName evidence="2">CBM21 domain-containing protein</fullName>
    </recommendedName>
</protein>
<comment type="caution">
    <text evidence="3">The sequence shown here is derived from an EMBL/GenBank/DDBJ whole genome shotgun (WGS) entry which is preliminary data.</text>
</comment>
<gene>
    <name evidence="3" type="ORF">INT45_010484</name>
</gene>
<dbReference type="Proteomes" id="UP000646827">
    <property type="component" value="Unassembled WGS sequence"/>
</dbReference>
<dbReference type="GO" id="GO:0008157">
    <property type="term" value="F:protein phosphatase 1 binding"/>
    <property type="evidence" value="ECO:0007669"/>
    <property type="project" value="TreeGrafter"/>
</dbReference>
<dbReference type="PANTHER" id="PTHR12307:SF36">
    <property type="entry name" value="GLYCOGEN-BINDING SUBUNIT 76A"/>
    <property type="match status" value="1"/>
</dbReference>
<proteinExistence type="predicted"/>
<evidence type="ECO:0000313" key="3">
    <source>
        <dbReference type="EMBL" id="KAG2221960.1"/>
    </source>
</evidence>
<dbReference type="GO" id="GO:0005979">
    <property type="term" value="P:regulation of glycogen biosynthetic process"/>
    <property type="evidence" value="ECO:0007669"/>
    <property type="project" value="TreeGrafter"/>
</dbReference>